<comment type="caution">
    <text evidence="2">The sequence shown here is derived from an EMBL/GenBank/DDBJ whole genome shotgun (WGS) entry which is preliminary data.</text>
</comment>
<sequence length="307" mass="31194">MYAIGIIAALMAAVAYGMSTVLRALGARRVATAEREAAGDQAPAAAGSSPSMASTVATLGDPAFILGTVMVVIGFAGGAIAARFLPLFLAQSIVSANLVVTALVGTFMLNIRLHTRDWVAIWTVVLSLALLGISSSPHTDDHASMPFHWGVLAAAFGVGAIGLWGVYRFGEYAAIVGGFTGGLQFGIIAIAVRVLEGVAPLDPVRLITDPAAWAIAVAGASGFFIQTVALQVGAVNVVTAVLVVGETAGPSVIGVLFLSDHALPGLAWLAVTGFVGSVIGAILVAWYGSGDPEQFGEVPEELGSRSP</sequence>
<evidence type="ECO:0000313" key="2">
    <source>
        <dbReference type="EMBL" id="GAC58951.1"/>
    </source>
</evidence>
<gene>
    <name evidence="2" type="ORF">GOHSU_62_00040</name>
</gene>
<feature type="transmembrane region" description="Helical" evidence="1">
    <location>
        <begin position="63"/>
        <end position="82"/>
    </location>
</feature>
<dbReference type="eggNOG" id="COG0697">
    <property type="taxonomic scope" value="Bacteria"/>
</dbReference>
<dbReference type="SUPFAM" id="SSF103481">
    <property type="entry name" value="Multidrug resistance efflux transporter EmrE"/>
    <property type="match status" value="1"/>
</dbReference>
<feature type="transmembrane region" description="Helical" evidence="1">
    <location>
        <begin position="147"/>
        <end position="167"/>
    </location>
</feature>
<proteinExistence type="predicted"/>
<keyword evidence="1" id="KW-0812">Transmembrane</keyword>
<dbReference type="STRING" id="1121927.GOHSU_62_00040"/>
<organism evidence="2 3">
    <name type="scientific">Gordonia hirsuta DSM 44140 = NBRC 16056</name>
    <dbReference type="NCBI Taxonomy" id="1121927"/>
    <lineage>
        <taxon>Bacteria</taxon>
        <taxon>Bacillati</taxon>
        <taxon>Actinomycetota</taxon>
        <taxon>Actinomycetes</taxon>
        <taxon>Mycobacteriales</taxon>
        <taxon>Gordoniaceae</taxon>
        <taxon>Gordonia</taxon>
    </lineage>
</organism>
<dbReference type="InterPro" id="IPR037185">
    <property type="entry name" value="EmrE-like"/>
</dbReference>
<feature type="transmembrane region" description="Helical" evidence="1">
    <location>
        <begin position="6"/>
        <end position="25"/>
    </location>
</feature>
<dbReference type="PANTHER" id="PTHR40761">
    <property type="entry name" value="CONSERVED INTEGRAL MEMBRANE ALANINE VALINE AND LEUCINE RICH PROTEIN-RELATED"/>
    <property type="match status" value="1"/>
</dbReference>
<feature type="transmembrane region" description="Helical" evidence="1">
    <location>
        <begin position="211"/>
        <end position="230"/>
    </location>
</feature>
<evidence type="ECO:0000256" key="1">
    <source>
        <dbReference type="SAM" id="Phobius"/>
    </source>
</evidence>
<feature type="transmembrane region" description="Helical" evidence="1">
    <location>
        <begin position="172"/>
        <end position="191"/>
    </location>
</feature>
<keyword evidence="1" id="KW-1133">Transmembrane helix</keyword>
<name>L7LDY0_9ACTN</name>
<dbReference type="RefSeq" id="WP_005944091.1">
    <property type="nucleotide sequence ID" value="NZ_ATVK01000070.1"/>
</dbReference>
<feature type="transmembrane region" description="Helical" evidence="1">
    <location>
        <begin position="237"/>
        <end position="259"/>
    </location>
</feature>
<dbReference type="OrthoDB" id="3837845at2"/>
<feature type="transmembrane region" description="Helical" evidence="1">
    <location>
        <begin position="118"/>
        <end position="135"/>
    </location>
</feature>
<keyword evidence="3" id="KW-1185">Reference proteome</keyword>
<protein>
    <submittedName>
        <fullName evidence="2">Uncharacterized protein</fullName>
    </submittedName>
</protein>
<feature type="transmembrane region" description="Helical" evidence="1">
    <location>
        <begin position="88"/>
        <end position="111"/>
    </location>
</feature>
<dbReference type="AlphaFoldDB" id="L7LDY0"/>
<evidence type="ECO:0000313" key="3">
    <source>
        <dbReference type="Proteomes" id="UP000053405"/>
    </source>
</evidence>
<reference evidence="2 3" key="1">
    <citation type="submission" date="2012-12" db="EMBL/GenBank/DDBJ databases">
        <title>Whole genome shotgun sequence of Gordonia hirsuta NBRC 16056.</title>
        <authorList>
            <person name="Isaki-Nakamura S."/>
            <person name="Hosoyama A."/>
            <person name="Tsuchikane K."/>
            <person name="Katsumata H."/>
            <person name="Baba S."/>
            <person name="Yamazaki S."/>
            <person name="Fujita N."/>
        </authorList>
    </citation>
    <scope>NUCLEOTIDE SEQUENCE [LARGE SCALE GENOMIC DNA]</scope>
    <source>
        <strain evidence="2 3">NBRC 16056</strain>
    </source>
</reference>
<keyword evidence="1" id="KW-0472">Membrane</keyword>
<dbReference type="PANTHER" id="PTHR40761:SF1">
    <property type="entry name" value="CONSERVED INTEGRAL MEMBRANE ALANINE VALINE AND LEUCINE RICH PROTEIN-RELATED"/>
    <property type="match status" value="1"/>
</dbReference>
<dbReference type="EMBL" id="BANT01000062">
    <property type="protein sequence ID" value="GAC58951.1"/>
    <property type="molecule type" value="Genomic_DNA"/>
</dbReference>
<dbReference type="Proteomes" id="UP000053405">
    <property type="component" value="Unassembled WGS sequence"/>
</dbReference>
<accession>L7LDY0</accession>
<feature type="transmembrane region" description="Helical" evidence="1">
    <location>
        <begin position="265"/>
        <end position="287"/>
    </location>
</feature>